<reference evidence="2 3" key="1">
    <citation type="journal article" date="2019" name="Mol. Biol. Evol.">
        <title>Blast fungal genomes show frequent chromosomal changes, gene gains and losses, and effector gene turnover.</title>
        <authorList>
            <person name="Gomez Luciano L.B."/>
            <person name="Jason Tsai I."/>
            <person name="Chuma I."/>
            <person name="Tosa Y."/>
            <person name="Chen Y.H."/>
            <person name="Li J.Y."/>
            <person name="Li M.Y."/>
            <person name="Jade Lu M.Y."/>
            <person name="Nakayashiki H."/>
            <person name="Li W.H."/>
        </authorList>
    </citation>
    <scope>NUCLEOTIDE SEQUENCE [LARGE SCALE GENOMIC DNA]</scope>
    <source>
        <strain evidence="2">MZ5-1-6</strain>
    </source>
</reference>
<proteinExistence type="predicted"/>
<evidence type="ECO:0000313" key="2">
    <source>
        <dbReference type="EMBL" id="QBZ63181.1"/>
    </source>
</evidence>
<organism evidence="2 3">
    <name type="scientific">Pyricularia oryzae</name>
    <name type="common">Rice blast fungus</name>
    <name type="synonym">Magnaporthe oryzae</name>
    <dbReference type="NCBI Taxonomy" id="318829"/>
    <lineage>
        <taxon>Eukaryota</taxon>
        <taxon>Fungi</taxon>
        <taxon>Dikarya</taxon>
        <taxon>Ascomycota</taxon>
        <taxon>Pezizomycotina</taxon>
        <taxon>Sordariomycetes</taxon>
        <taxon>Sordariomycetidae</taxon>
        <taxon>Magnaporthales</taxon>
        <taxon>Pyriculariaceae</taxon>
        <taxon>Pyricularia</taxon>
    </lineage>
</organism>
<protein>
    <submittedName>
        <fullName evidence="2">Uncharacterized protein</fullName>
    </submittedName>
</protein>
<evidence type="ECO:0000256" key="1">
    <source>
        <dbReference type="SAM" id="MobiDB-lite"/>
    </source>
</evidence>
<dbReference type="EMBL" id="CP034208">
    <property type="protein sequence ID" value="QBZ63181.1"/>
    <property type="molecule type" value="Genomic_DNA"/>
</dbReference>
<evidence type="ECO:0000313" key="3">
    <source>
        <dbReference type="Proteomes" id="UP000294847"/>
    </source>
</evidence>
<name>A0A4P7NLW0_PYROR</name>
<feature type="compositionally biased region" description="Polar residues" evidence="1">
    <location>
        <begin position="1"/>
        <end position="12"/>
    </location>
</feature>
<dbReference type="AlphaFoldDB" id="A0A4P7NLW0"/>
<dbReference type="Proteomes" id="UP000294847">
    <property type="component" value="Chromosome 5"/>
</dbReference>
<feature type="region of interest" description="Disordered" evidence="1">
    <location>
        <begin position="1"/>
        <end position="23"/>
    </location>
</feature>
<accession>A0A4P7NLW0</accession>
<sequence length="212" mass="22942">MLTRGLTWTQASAAGPASETHSEPMNLPRLLRKMGLSYWKAPSARVWTMRVLVLSARSGSIWKIPPWAQSLALIVMETPFPVREILMTSSLISIGSAVVGDFGGEDVRILAACHVPNVLLAEPRIVVDGKSCGVDHELDELHVVRSAYERFAISFFVDRECDSYLSLDFKVTRRSIDFSSESVVAAGFAQGGPASAFAELTAGAENGCRAGQ</sequence>
<gene>
    <name evidence="2" type="ORF">PoMZ_12078</name>
</gene>